<proteinExistence type="predicted"/>
<name>A0A915MN44_MELJA</name>
<keyword evidence="1" id="KW-1185">Reference proteome</keyword>
<dbReference type="Proteomes" id="UP000887561">
    <property type="component" value="Unplaced"/>
</dbReference>
<evidence type="ECO:0000313" key="1">
    <source>
        <dbReference type="Proteomes" id="UP000887561"/>
    </source>
</evidence>
<protein>
    <submittedName>
        <fullName evidence="2">Uncharacterized protein</fullName>
    </submittedName>
</protein>
<dbReference type="WBParaSite" id="scaffold42759_cov315.g24053">
    <property type="protein sequence ID" value="scaffold42759_cov315.g24053"/>
    <property type="gene ID" value="scaffold42759_cov315.g24053"/>
</dbReference>
<organism evidence="1 2">
    <name type="scientific">Meloidogyne javanica</name>
    <name type="common">Root-knot nematode worm</name>
    <dbReference type="NCBI Taxonomy" id="6303"/>
    <lineage>
        <taxon>Eukaryota</taxon>
        <taxon>Metazoa</taxon>
        <taxon>Ecdysozoa</taxon>
        <taxon>Nematoda</taxon>
        <taxon>Chromadorea</taxon>
        <taxon>Rhabditida</taxon>
        <taxon>Tylenchina</taxon>
        <taxon>Tylenchomorpha</taxon>
        <taxon>Tylenchoidea</taxon>
        <taxon>Meloidogynidae</taxon>
        <taxon>Meloidogyninae</taxon>
        <taxon>Meloidogyne</taxon>
        <taxon>Meloidogyne incognita group</taxon>
    </lineage>
</organism>
<accession>A0A915MN44</accession>
<reference evidence="2" key="1">
    <citation type="submission" date="2022-11" db="UniProtKB">
        <authorList>
            <consortium name="WormBaseParasite"/>
        </authorList>
    </citation>
    <scope>IDENTIFICATION</scope>
</reference>
<evidence type="ECO:0000313" key="2">
    <source>
        <dbReference type="WBParaSite" id="scaffold42759_cov315.g24053"/>
    </source>
</evidence>
<sequence length="13" mass="1510">MDENLPNADFNVM</sequence>